<dbReference type="AlphaFoldDB" id="A0AAW7PRU3"/>
<comment type="caution">
    <text evidence="4">The sequence shown here is derived from an EMBL/GenBank/DDBJ whole genome shotgun (WGS) entry which is preliminary data.</text>
</comment>
<evidence type="ECO:0000259" key="3">
    <source>
        <dbReference type="Pfam" id="PF00912"/>
    </source>
</evidence>
<dbReference type="GO" id="GO:0009252">
    <property type="term" value="P:peptidoglycan biosynthetic process"/>
    <property type="evidence" value="ECO:0007669"/>
    <property type="project" value="TreeGrafter"/>
</dbReference>
<dbReference type="InterPro" id="IPR001264">
    <property type="entry name" value="Glyco_trans_51"/>
</dbReference>
<dbReference type="SUPFAM" id="SSF53955">
    <property type="entry name" value="Lysozyme-like"/>
    <property type="match status" value="1"/>
</dbReference>
<dbReference type="InterPro" id="IPR050396">
    <property type="entry name" value="Glycosyltr_51/Transpeptidase"/>
</dbReference>
<evidence type="ECO:0000313" key="5">
    <source>
        <dbReference type="Proteomes" id="UP001171529"/>
    </source>
</evidence>
<dbReference type="Proteomes" id="UP001171529">
    <property type="component" value="Unassembled WGS sequence"/>
</dbReference>
<reference evidence="4" key="2">
    <citation type="journal article" date="2023" name="Microorganisms">
        <title>Genomic Characterization of Arcobacter butzleri Strains Isolated from Various Sources in Lithuania.</title>
        <authorList>
            <person name="Uljanovas D."/>
            <person name="Golz G."/>
            <person name="Fleischmann S."/>
            <person name="Kudirkiene E."/>
            <person name="Kasetiene N."/>
            <person name="Grineviciene A."/>
            <person name="Tamuleviciene E."/>
            <person name="Aksomaitiene J."/>
            <person name="Alter T."/>
            <person name="Malakauskas M."/>
        </authorList>
    </citation>
    <scope>NUCLEOTIDE SEQUENCE</scope>
    <source>
        <strain evidence="4">RCM39</strain>
    </source>
</reference>
<dbReference type="Pfam" id="PF00912">
    <property type="entry name" value="Transgly"/>
    <property type="match status" value="1"/>
</dbReference>
<dbReference type="EMBL" id="JAPZDC010000004">
    <property type="protein sequence ID" value="MDN5064061.1"/>
    <property type="molecule type" value="Genomic_DNA"/>
</dbReference>
<dbReference type="PANTHER" id="PTHR32282">
    <property type="entry name" value="BINDING PROTEIN TRANSPEPTIDASE, PUTATIVE-RELATED"/>
    <property type="match status" value="1"/>
</dbReference>
<reference evidence="4" key="1">
    <citation type="submission" date="2022-12" db="EMBL/GenBank/DDBJ databases">
        <authorList>
            <person name="Uljanovas D."/>
        </authorList>
    </citation>
    <scope>NUCLEOTIDE SEQUENCE</scope>
    <source>
        <strain evidence="4">RCM39</strain>
    </source>
</reference>
<feature type="domain" description="Glycosyl transferase family 51" evidence="3">
    <location>
        <begin position="3"/>
        <end position="149"/>
    </location>
</feature>
<proteinExistence type="predicted"/>
<sequence>MDLLIVAEDHRFKSHKGVDIIALVRAFWKTFFCKKREGASTIAMQLVRTIRGNYQLNIFRKISEIFLALKLTKSISKKEITLLYLSVAYYGWNMHGLEQACIKLNLNIDDLSSTQAASLIARLKYPEPKKKSKYREKQIKQRTIYILSRYSKIREKLGSI</sequence>
<dbReference type="PANTHER" id="PTHR32282:SF15">
    <property type="entry name" value="PENICILLIN-BINDING PROTEIN 1C"/>
    <property type="match status" value="1"/>
</dbReference>
<name>A0AAW7PRU3_9BACT</name>
<gene>
    <name evidence="4" type="ORF">O8C91_07600</name>
</gene>
<dbReference type="InterPro" id="IPR036950">
    <property type="entry name" value="PBP_transglycosylase"/>
</dbReference>
<dbReference type="RefSeq" id="WP_264297915.1">
    <property type="nucleotide sequence ID" value="NZ_CABVSS010000014.1"/>
</dbReference>
<keyword evidence="2" id="KW-0808">Transferase</keyword>
<comment type="pathway">
    <text evidence="1">Cell wall biogenesis; peptidoglycan biosynthesis.</text>
</comment>
<protein>
    <submittedName>
        <fullName evidence="4">Transglycosylase domain-containing protein</fullName>
    </submittedName>
</protein>
<dbReference type="Gene3D" id="1.10.3810.10">
    <property type="entry name" value="Biosynthetic peptidoglycan transglycosylase-like"/>
    <property type="match status" value="1"/>
</dbReference>
<evidence type="ECO:0000256" key="1">
    <source>
        <dbReference type="ARBA" id="ARBA00004752"/>
    </source>
</evidence>
<dbReference type="GO" id="GO:0030288">
    <property type="term" value="C:outer membrane-bounded periplasmic space"/>
    <property type="evidence" value="ECO:0007669"/>
    <property type="project" value="TreeGrafter"/>
</dbReference>
<accession>A0AAW7PRU3</accession>
<evidence type="ECO:0000313" key="4">
    <source>
        <dbReference type="EMBL" id="MDN5064061.1"/>
    </source>
</evidence>
<evidence type="ECO:0000256" key="2">
    <source>
        <dbReference type="ARBA" id="ARBA00022679"/>
    </source>
</evidence>
<organism evidence="4 5">
    <name type="scientific">Aliarcobacter butzleri</name>
    <dbReference type="NCBI Taxonomy" id="28197"/>
    <lineage>
        <taxon>Bacteria</taxon>
        <taxon>Pseudomonadati</taxon>
        <taxon>Campylobacterota</taxon>
        <taxon>Epsilonproteobacteria</taxon>
        <taxon>Campylobacterales</taxon>
        <taxon>Arcobacteraceae</taxon>
        <taxon>Aliarcobacter</taxon>
    </lineage>
</organism>
<dbReference type="GO" id="GO:0008955">
    <property type="term" value="F:peptidoglycan glycosyltransferase activity"/>
    <property type="evidence" value="ECO:0007669"/>
    <property type="project" value="TreeGrafter"/>
</dbReference>
<dbReference type="InterPro" id="IPR023346">
    <property type="entry name" value="Lysozyme-like_dom_sf"/>
</dbReference>